<gene>
    <name evidence="1" type="ORF">EV643_11610</name>
</gene>
<proteinExistence type="predicted"/>
<reference evidence="1 2" key="1">
    <citation type="submission" date="2019-03" db="EMBL/GenBank/DDBJ databases">
        <title>Genomic Encyclopedia of Type Strains, Phase III (KMG-III): the genomes of soil and plant-associated and newly described type strains.</title>
        <authorList>
            <person name="Whitman W."/>
        </authorList>
    </citation>
    <scope>NUCLEOTIDE SEQUENCE [LARGE SCALE GENOMIC DNA]</scope>
    <source>
        <strain evidence="1 2">VKM Ac-2527</strain>
    </source>
</reference>
<comment type="caution">
    <text evidence="1">The sequence shown here is derived from an EMBL/GenBank/DDBJ whole genome shotgun (WGS) entry which is preliminary data.</text>
</comment>
<dbReference type="EMBL" id="SNWQ01000016">
    <property type="protein sequence ID" value="TDO44199.1"/>
    <property type="molecule type" value="Genomic_DNA"/>
</dbReference>
<dbReference type="AlphaFoldDB" id="A0A4R6K4N9"/>
<protein>
    <submittedName>
        <fullName evidence="1">Uncharacterized protein</fullName>
    </submittedName>
</protein>
<organism evidence="1 2">
    <name type="scientific">Kribbella caucasensis</name>
    <dbReference type="NCBI Taxonomy" id="2512215"/>
    <lineage>
        <taxon>Bacteria</taxon>
        <taxon>Bacillati</taxon>
        <taxon>Actinomycetota</taxon>
        <taxon>Actinomycetes</taxon>
        <taxon>Propionibacteriales</taxon>
        <taxon>Kribbellaceae</taxon>
        <taxon>Kribbella</taxon>
    </lineage>
</organism>
<accession>A0A4R6K4N9</accession>
<dbReference type="Proteomes" id="UP000295388">
    <property type="component" value="Unassembled WGS sequence"/>
</dbReference>
<keyword evidence="2" id="KW-1185">Reference proteome</keyword>
<name>A0A4R6K4N9_9ACTN</name>
<sequence length="111" mass="13046">MFISDRSSQLQQEAAEQATLEADIRRLTEYSELVHRYQASLSDREALERHADAVEERIRAYGIKRVDAEGNVRALEQRCLEFLRAQRRSTSLILYWQVWSDCPSFPPSWSR</sequence>
<evidence type="ECO:0000313" key="1">
    <source>
        <dbReference type="EMBL" id="TDO44199.1"/>
    </source>
</evidence>
<evidence type="ECO:0000313" key="2">
    <source>
        <dbReference type="Proteomes" id="UP000295388"/>
    </source>
</evidence>